<dbReference type="InterPro" id="IPR006119">
    <property type="entry name" value="Resolv_N"/>
</dbReference>
<dbReference type="InterPro" id="IPR036162">
    <property type="entry name" value="Resolvase-like_N_sf"/>
</dbReference>
<keyword evidence="3" id="KW-0238">DNA-binding</keyword>
<dbReference type="PANTHER" id="PTHR30461">
    <property type="entry name" value="DNA-INVERTASE FROM LAMBDOID PROPHAGE"/>
    <property type="match status" value="1"/>
</dbReference>
<evidence type="ECO:0000256" key="6">
    <source>
        <dbReference type="PROSITE-ProRule" id="PRU10137"/>
    </source>
</evidence>
<dbReference type="InterPro" id="IPR050639">
    <property type="entry name" value="SSR_resolvase"/>
</dbReference>
<evidence type="ECO:0000256" key="3">
    <source>
        <dbReference type="ARBA" id="ARBA00023125"/>
    </source>
</evidence>
<comment type="similarity">
    <text evidence="1">Belongs to the site-specific recombinase resolvase family.</text>
</comment>
<protein>
    <recommendedName>
        <fullName evidence="7">Resolvase/invertase-type recombinase catalytic domain-containing protein</fullName>
    </recommendedName>
</protein>
<dbReference type="Gene3D" id="1.10.10.60">
    <property type="entry name" value="Homeodomain-like"/>
    <property type="match status" value="1"/>
</dbReference>
<dbReference type="EMBL" id="MUAI01000054">
    <property type="protein sequence ID" value="OOR03196.1"/>
    <property type="molecule type" value="Genomic_DNA"/>
</dbReference>
<dbReference type="InterPro" id="IPR006118">
    <property type="entry name" value="Recombinase_CS"/>
</dbReference>
<name>A0A1S9SZM1_BACMY</name>
<dbReference type="SUPFAM" id="SSF53041">
    <property type="entry name" value="Resolvase-like"/>
    <property type="match status" value="1"/>
</dbReference>
<dbReference type="PROSITE" id="PS51736">
    <property type="entry name" value="RECOMBINASES_3"/>
    <property type="match status" value="1"/>
</dbReference>
<evidence type="ECO:0000313" key="8">
    <source>
        <dbReference type="EMBL" id="OOR03196.1"/>
    </source>
</evidence>
<evidence type="ECO:0000259" key="7">
    <source>
        <dbReference type="PROSITE" id="PS51736"/>
    </source>
</evidence>
<dbReference type="AlphaFoldDB" id="A0A1S9SZM1"/>
<dbReference type="PANTHER" id="PTHR30461:SF2">
    <property type="entry name" value="SERINE RECOMBINASE PINE-RELATED"/>
    <property type="match status" value="1"/>
</dbReference>
<dbReference type="InterPro" id="IPR006120">
    <property type="entry name" value="Resolvase_HTH_dom"/>
</dbReference>
<dbReference type="RefSeq" id="WP_078177235.1">
    <property type="nucleotide sequence ID" value="NZ_JBCMNA010000063.1"/>
</dbReference>
<dbReference type="GO" id="GO:0015074">
    <property type="term" value="P:DNA integration"/>
    <property type="evidence" value="ECO:0007669"/>
    <property type="project" value="UniProtKB-KW"/>
</dbReference>
<dbReference type="SMART" id="SM00857">
    <property type="entry name" value="Resolvase"/>
    <property type="match status" value="1"/>
</dbReference>
<keyword evidence="4" id="KW-0233">DNA recombination</keyword>
<organism evidence="8 9">
    <name type="scientific">Bacillus mycoides</name>
    <dbReference type="NCBI Taxonomy" id="1405"/>
    <lineage>
        <taxon>Bacteria</taxon>
        <taxon>Bacillati</taxon>
        <taxon>Bacillota</taxon>
        <taxon>Bacilli</taxon>
        <taxon>Bacillales</taxon>
        <taxon>Bacillaceae</taxon>
        <taxon>Bacillus</taxon>
        <taxon>Bacillus cereus group</taxon>
    </lineage>
</organism>
<dbReference type="Pfam" id="PF00239">
    <property type="entry name" value="Resolvase"/>
    <property type="match status" value="1"/>
</dbReference>
<proteinExistence type="inferred from homology"/>
<gene>
    <name evidence="8" type="ORF">BW900_28260</name>
</gene>
<dbReference type="GO" id="GO:0000150">
    <property type="term" value="F:DNA strand exchange activity"/>
    <property type="evidence" value="ECO:0007669"/>
    <property type="project" value="InterPro"/>
</dbReference>
<evidence type="ECO:0000256" key="5">
    <source>
        <dbReference type="PIRSR" id="PIRSR606118-50"/>
    </source>
</evidence>
<sequence>MYYAYIRVSTPQQDYTFQKKEILTYCEANKIGLLEECIFEEKQSGKNMEREQFQILMQQLHPEDTLIVYKLDRLGRNLSDMIRTHEKLIKNDIGVIAINDNIDTRKKDDMTTKIMVTILSLFADIERNYILERTQAGRIKYVENGGKLGRTPKINKSKTDLILELLDQGKTKQEIADFLNVDRTTIYRTLKRNGY</sequence>
<dbReference type="CDD" id="cd03768">
    <property type="entry name" value="SR_ResInv"/>
    <property type="match status" value="1"/>
</dbReference>
<feature type="active site" description="O-(5'-phospho-DNA)-serine intermediate" evidence="5 6">
    <location>
        <position position="9"/>
    </location>
</feature>
<evidence type="ECO:0000256" key="1">
    <source>
        <dbReference type="ARBA" id="ARBA00009913"/>
    </source>
</evidence>
<evidence type="ECO:0000313" key="9">
    <source>
        <dbReference type="Proteomes" id="UP000190696"/>
    </source>
</evidence>
<dbReference type="Gene3D" id="3.40.50.1390">
    <property type="entry name" value="Resolvase, N-terminal catalytic domain"/>
    <property type="match status" value="1"/>
</dbReference>
<keyword evidence="2" id="KW-0229">DNA integration</keyword>
<dbReference type="Pfam" id="PF02796">
    <property type="entry name" value="HTH_7"/>
    <property type="match status" value="1"/>
</dbReference>
<evidence type="ECO:0000256" key="4">
    <source>
        <dbReference type="ARBA" id="ARBA00023172"/>
    </source>
</evidence>
<feature type="domain" description="Resolvase/invertase-type recombinase catalytic" evidence="7">
    <location>
        <begin position="1"/>
        <end position="145"/>
    </location>
</feature>
<accession>A0A1S9SZM1</accession>
<dbReference type="SUPFAM" id="SSF46689">
    <property type="entry name" value="Homeodomain-like"/>
    <property type="match status" value="1"/>
</dbReference>
<dbReference type="InterPro" id="IPR009057">
    <property type="entry name" value="Homeodomain-like_sf"/>
</dbReference>
<evidence type="ECO:0000256" key="2">
    <source>
        <dbReference type="ARBA" id="ARBA00022908"/>
    </source>
</evidence>
<comment type="caution">
    <text evidence="8">The sequence shown here is derived from an EMBL/GenBank/DDBJ whole genome shotgun (WGS) entry which is preliminary data.</text>
</comment>
<reference evidence="8 9" key="1">
    <citation type="submission" date="2017-01" db="EMBL/GenBank/DDBJ databases">
        <title>Bacillus cereus isolates.</title>
        <authorList>
            <person name="Beno S.M."/>
        </authorList>
    </citation>
    <scope>NUCLEOTIDE SEQUENCE [LARGE SCALE GENOMIC DNA]</scope>
    <source>
        <strain evidence="8 9">FSL W7-1108</strain>
    </source>
</reference>
<dbReference type="GO" id="GO:0003677">
    <property type="term" value="F:DNA binding"/>
    <property type="evidence" value="ECO:0007669"/>
    <property type="project" value="UniProtKB-KW"/>
</dbReference>
<dbReference type="CDD" id="cd00569">
    <property type="entry name" value="HTH_Hin_like"/>
    <property type="match status" value="1"/>
</dbReference>
<dbReference type="Proteomes" id="UP000190696">
    <property type="component" value="Unassembled WGS sequence"/>
</dbReference>
<dbReference type="PROSITE" id="PS00397">
    <property type="entry name" value="RECOMBINASES_1"/>
    <property type="match status" value="1"/>
</dbReference>